<dbReference type="PROSITE" id="PS50850">
    <property type="entry name" value="MFS"/>
    <property type="match status" value="1"/>
</dbReference>
<dbReference type="InterPro" id="IPR036259">
    <property type="entry name" value="MFS_trans_sf"/>
</dbReference>
<name>A0A6J4QM93_9ACTN</name>
<feature type="transmembrane region" description="Helical" evidence="6">
    <location>
        <begin position="60"/>
        <end position="79"/>
    </location>
</feature>
<evidence type="ECO:0000259" key="7">
    <source>
        <dbReference type="PROSITE" id="PS50850"/>
    </source>
</evidence>
<dbReference type="PANTHER" id="PTHR23506:SF23">
    <property type="entry name" value="GH10249P"/>
    <property type="match status" value="1"/>
</dbReference>
<evidence type="ECO:0000256" key="2">
    <source>
        <dbReference type="ARBA" id="ARBA00022448"/>
    </source>
</evidence>
<dbReference type="PANTHER" id="PTHR23506">
    <property type="entry name" value="GH10249P"/>
    <property type="match status" value="1"/>
</dbReference>
<feature type="transmembrane region" description="Helical" evidence="6">
    <location>
        <begin position="36"/>
        <end position="53"/>
    </location>
</feature>
<keyword evidence="3 6" id="KW-0812">Transmembrane</keyword>
<evidence type="ECO:0000256" key="4">
    <source>
        <dbReference type="ARBA" id="ARBA00022989"/>
    </source>
</evidence>
<evidence type="ECO:0000256" key="3">
    <source>
        <dbReference type="ARBA" id="ARBA00022692"/>
    </source>
</evidence>
<evidence type="ECO:0000256" key="1">
    <source>
        <dbReference type="ARBA" id="ARBA00004651"/>
    </source>
</evidence>
<dbReference type="GO" id="GO:0022857">
    <property type="term" value="F:transmembrane transporter activity"/>
    <property type="evidence" value="ECO:0007669"/>
    <property type="project" value="InterPro"/>
</dbReference>
<evidence type="ECO:0000256" key="5">
    <source>
        <dbReference type="ARBA" id="ARBA00023136"/>
    </source>
</evidence>
<evidence type="ECO:0000256" key="6">
    <source>
        <dbReference type="SAM" id="Phobius"/>
    </source>
</evidence>
<feature type="transmembrane region" description="Helical" evidence="6">
    <location>
        <begin position="114"/>
        <end position="142"/>
    </location>
</feature>
<accession>A0A6J4QM93</accession>
<dbReference type="InterPro" id="IPR050930">
    <property type="entry name" value="MFS_Vesicular_Transporter"/>
</dbReference>
<protein>
    <recommendedName>
        <fullName evidence="7">Major facilitator superfamily (MFS) profile domain-containing protein</fullName>
    </recommendedName>
</protein>
<gene>
    <name evidence="8" type="ORF">AVDCRST_MAG28-1164</name>
</gene>
<sequence>MDPTAIGLIFVGAALGQGLASPLAGIVADYRGTRFTMLAGLILLAVTMVAVSVGGSMPAIATSLCAAGLASAFALIPILSRMAELVSASDETSHSTAYSLLNFALDTGMIVGPLLGGVLVSVLGFTTGILGASAVLFVGVWLSHARLK</sequence>
<comment type="subcellular location">
    <subcellularLocation>
        <location evidence="1">Cell membrane</location>
        <topology evidence="1">Multi-pass membrane protein</topology>
    </subcellularLocation>
</comment>
<organism evidence="8">
    <name type="scientific">uncultured Rubrobacteraceae bacterium</name>
    <dbReference type="NCBI Taxonomy" id="349277"/>
    <lineage>
        <taxon>Bacteria</taxon>
        <taxon>Bacillati</taxon>
        <taxon>Actinomycetota</taxon>
        <taxon>Rubrobacteria</taxon>
        <taxon>Rubrobacterales</taxon>
        <taxon>Rubrobacteraceae</taxon>
        <taxon>environmental samples</taxon>
    </lineage>
</organism>
<dbReference type="SUPFAM" id="SSF103473">
    <property type="entry name" value="MFS general substrate transporter"/>
    <property type="match status" value="1"/>
</dbReference>
<dbReference type="InterPro" id="IPR011701">
    <property type="entry name" value="MFS"/>
</dbReference>
<proteinExistence type="predicted"/>
<reference evidence="8" key="1">
    <citation type="submission" date="2020-02" db="EMBL/GenBank/DDBJ databases">
        <authorList>
            <person name="Meier V. D."/>
        </authorList>
    </citation>
    <scope>NUCLEOTIDE SEQUENCE</scope>
    <source>
        <strain evidence="8">AVDCRST_MAG28</strain>
    </source>
</reference>
<keyword evidence="5 6" id="KW-0472">Membrane</keyword>
<dbReference type="AlphaFoldDB" id="A0A6J4QM93"/>
<dbReference type="EMBL" id="CADCVE010000026">
    <property type="protein sequence ID" value="CAA9448981.1"/>
    <property type="molecule type" value="Genomic_DNA"/>
</dbReference>
<dbReference type="Pfam" id="PF07690">
    <property type="entry name" value="MFS_1"/>
    <property type="match status" value="1"/>
</dbReference>
<feature type="domain" description="Major facilitator superfamily (MFS) profile" evidence="7">
    <location>
        <begin position="1"/>
        <end position="148"/>
    </location>
</feature>
<evidence type="ECO:0000313" key="8">
    <source>
        <dbReference type="EMBL" id="CAA9448981.1"/>
    </source>
</evidence>
<dbReference type="Gene3D" id="1.20.1250.20">
    <property type="entry name" value="MFS general substrate transporter like domains"/>
    <property type="match status" value="1"/>
</dbReference>
<dbReference type="InterPro" id="IPR020846">
    <property type="entry name" value="MFS_dom"/>
</dbReference>
<keyword evidence="2" id="KW-0813">Transport</keyword>
<dbReference type="GO" id="GO:0005886">
    <property type="term" value="C:plasma membrane"/>
    <property type="evidence" value="ECO:0007669"/>
    <property type="project" value="UniProtKB-SubCell"/>
</dbReference>
<keyword evidence="4 6" id="KW-1133">Transmembrane helix</keyword>